<dbReference type="Gene3D" id="3.10.129.10">
    <property type="entry name" value="Hotdog Thioesterase"/>
    <property type="match status" value="1"/>
</dbReference>
<dbReference type="SUPFAM" id="SSF56801">
    <property type="entry name" value="Acetyl-CoA synthetase-like"/>
    <property type="match status" value="1"/>
</dbReference>
<feature type="region of interest" description="Disordered" evidence="7">
    <location>
        <begin position="690"/>
        <end position="721"/>
    </location>
</feature>
<dbReference type="InterPro" id="IPR001227">
    <property type="entry name" value="Ac_transferase_dom_sf"/>
</dbReference>
<dbReference type="Pfam" id="PF02801">
    <property type="entry name" value="Ketoacyl-synt_C"/>
    <property type="match status" value="1"/>
</dbReference>
<dbReference type="Pfam" id="PF00698">
    <property type="entry name" value="Acyl_transf_1"/>
    <property type="match status" value="1"/>
</dbReference>
<dbReference type="CDD" id="cd05195">
    <property type="entry name" value="enoyl_red"/>
    <property type="match status" value="1"/>
</dbReference>
<feature type="compositionally biased region" description="Basic residues" evidence="7">
    <location>
        <begin position="1727"/>
        <end position="1739"/>
    </location>
</feature>
<sequence length="2443" mass="265695">MADMKRKMVEASTATQSDASETTSPSSRPLSPPVEALWNRFCGNPFGTAFQKWAKEVPDAEAVVWLNGEGDIAERRTYKELLDQIYTLAEHLEDIGIKRGDRVILCYPPGIEFIIAFFSCIISGIAAVPVYPPDPTKGITDIPRFCDIGESAGTKRALTSTVYRRVAAAMSVVSREKRWRDVEWICTDTIKTTSSLNRTPAALDPHSIAFLQFTSGSTSEPKGVMVTHLSLLHNMHLCWNSFEFPTHSETKDPAEQFSTRDYNFYDLEEFWRRRHEVSTTRRGHRVRAFSWLPVYHDMGLIGFVCCPLFCGAALYQMSPIDFIRRPWVWLKAMSQYDCVCSAAPNFAFGLVTRKMPENIYAQLDLSRVTGILSGAEPVRRQTVEQFVEKFGPKGIKPSTVAPAYGLAEHTLIVTGKGNWQAKANVLYVDALTLRAERKVKVFTEEEAALRPAGEVQDVVSCGFPFEGVTVKIVDTETNKELPEGHVGEIIAFSESVALGYFNKPEQTELAFRVSIIDLQGNRTPATGLRTGDCGFLYHGQLYVTGRFKDIIIIRGRNYYPPDIEEAVLEVPQIRPGCVAAFAIEADSNEVLGIAAELRVEDGLKGVWARVRRQLFDRSSYDQIVKNICRVIATATGLSVHMVWLLKPRSLPKTSSGKLRRSLARDKLLDGSLDGVLHTYTHHVHPVEASSSAARTGCQAPTKSPTQQLSESAHKGHEEAAQTHETVLKTVRDAVIDAAKNVLGDDGELPDMQAPLHELGVDSIAAVELAELVSEKLNIDIEPTLMFNYPTMEDIIDFLVREIEGKGGEDALTINATGSEMTMAVVGAACNLPGGSTSLSSFWDALMCGVDAMVEVPRSRWDVEDYFDPDPDAEGKMYIREGGFIENAEFFDASFFRISLAEASSMDPQQRLLLEVGYEALHDSGFDKDSLLRANIGTFVGCCCNEWQQTCAQMGLGISSFTATSHAPSILSNRLSYTLGMLGPSLTVDTACSSSLVALHIAIQEIKAGSCFSALVAGVNLMLSPNVTVAFCKARMMAPDARCKTFDASANGYVRGEGLGAIVIKPLSEAMKEDSRIICIVRGTAVNHGGRAASLTAPSGPSQERIIRTALRNANVTPDEVLFVETHGTGTSLGDPIEVGALKSVFRSSRDSPLLLGAVKTNIGHLEGAAGIAGFLKSALALRHKQMPPNLHFKTWNPHIDLKGAKFICPVTGLPITPPKGKQRIGGVSSFGFGGANAHAVLQEAPHVCELRRPCKAQKPTAVCFMFGSQGVEDLEKCRGLYDGNPVFAKVLNDCGDILKRLVSVPLLSILFSDQDTPRSAERAHGQQPQQWLRQTRFAEPVLFAFEYALGKSLIAQGVKPDAVMGVGVGEFVAAAIAGVMSLEDGLRVACQRAKLVETFLPSDAVAVACRAGEKDVEMAISEAGGVAGSSSSVAMSLIYGQKQLVLSGIQSELESVLMKLDIAGRFKYLQDRVSFSSPLLSDVITPLERIMSGVKLSRPSVRMICATTGEFCDEQVLSGHYWTRHLTRTVRFDQCISNLVSAGCKLLVEINGRAALIRMGQQSVDETAKDVEWVFAFPAADEETSERQTTSVQKCLSVLNRIGEQLEMEHGLHGHDELLYHRKPIPWVQIPHPFVGKHRELGVGEFLFETSFPRRAVPLFADHMVNGKAMMPGMGMAEIVASAAFALDLKTASGAVALENVFFERPMMIGSQRVTYEFNTRTGTHTCGRRSPRTVRTPRRVNDAYVRRPRADSDSRGLSTPGHASPTLAPSAWLVSPSSSKASTPKLASSEPKSRDNRLKVELEEVSQSLLSNRGALPDDHVVPQDLELTIRCHIMKNLGVELRSVWDDETSVHCSASIVLSEQQKEETLPSLKELQERCNQPVSVPQLYESLFDLGLQYGPRFRSVNHISRSESEALARLMLPEGCKQDSFESGFLVHPALLDGALHVAASLIGRHASRAHVSMVPVGAGRILLRKLEGKAGCWAHVELLECRSRSAMVNVRLFDDSWQVAASLEKVYLRNVDIGGSVGASIPRDLIWKVKWEKRAELTAQPQDFVAGKGPVLVIGGSLQLMEALSNSLGGEDFGRVLSVEDIPSTRADVQELLASGNWRAIAFVEALTADEYAALDVPHAAIRLLQAYSALLSNGSNMPPVWLFTSGIMDSPQEEAQTPSPPDLPAHAGLWGLAKAARLEIGASTGTTTQIGCLDIEQLEKDDDVAKAIVTFLRSSMATSDESELMLRGNTLYAARIEKSDLAVRGALELYMPERGAISNLVVRPQAFAARVPPAYNQVEVRVRAVGLNFRDVLNVMDLYPGDPGPPGADFAGTVVAVGDDVEHVRVGDRVYGIAPGALRTYATTDANLVRRAPSSLGFEASAALPVVAATVEHALGDVAQVRPGAKVLIHAATGGVGLIAIQHCQRVGATVYATCSGGPKEAYLKSLGIQ</sequence>
<dbReference type="PROSITE" id="PS00455">
    <property type="entry name" value="AMP_BINDING"/>
    <property type="match status" value="1"/>
</dbReference>
<dbReference type="InterPro" id="IPR016039">
    <property type="entry name" value="Thiolase-like"/>
</dbReference>
<feature type="compositionally biased region" description="Polar residues" evidence="7">
    <location>
        <begin position="12"/>
        <end position="23"/>
    </location>
</feature>
<keyword evidence="8" id="KW-1133">Transmembrane helix</keyword>
<dbReference type="SMART" id="SM00825">
    <property type="entry name" value="PKS_KS"/>
    <property type="match status" value="1"/>
</dbReference>
<dbReference type="InterPro" id="IPR042104">
    <property type="entry name" value="PKS_dehydratase_sf"/>
</dbReference>
<dbReference type="Pfam" id="PF00501">
    <property type="entry name" value="AMP-binding"/>
    <property type="match status" value="1"/>
</dbReference>
<dbReference type="Pfam" id="PF21089">
    <property type="entry name" value="PKS_DH_N"/>
    <property type="match status" value="1"/>
</dbReference>
<dbReference type="InterPro" id="IPR011032">
    <property type="entry name" value="GroES-like_sf"/>
</dbReference>
<organism evidence="12 13">
    <name type="scientific">Cyclospora cayetanensis</name>
    <dbReference type="NCBI Taxonomy" id="88456"/>
    <lineage>
        <taxon>Eukaryota</taxon>
        <taxon>Sar</taxon>
        <taxon>Alveolata</taxon>
        <taxon>Apicomplexa</taxon>
        <taxon>Conoidasida</taxon>
        <taxon>Coccidia</taxon>
        <taxon>Eucoccidiorida</taxon>
        <taxon>Eimeriorina</taxon>
        <taxon>Eimeriidae</taxon>
        <taxon>Cyclospora</taxon>
    </lineage>
</organism>
<evidence type="ECO:0000256" key="1">
    <source>
        <dbReference type="ARBA" id="ARBA00022450"/>
    </source>
</evidence>
<keyword evidence="1" id="KW-0596">Phosphopantetheine</keyword>
<keyword evidence="12" id="KW-1185">Reference proteome</keyword>
<evidence type="ECO:0000256" key="4">
    <source>
        <dbReference type="ARBA" id="ARBA00022737"/>
    </source>
</evidence>
<keyword evidence="8" id="KW-0812">Transmembrane</keyword>
<dbReference type="SMART" id="SM00829">
    <property type="entry name" value="PKS_ER"/>
    <property type="match status" value="1"/>
</dbReference>
<feature type="region of interest" description="N-terminal hotdog fold" evidence="6">
    <location>
        <begin position="1632"/>
        <end position="1866"/>
    </location>
</feature>
<keyword evidence="5" id="KW-0511">Multifunctional enzyme</keyword>
<dbReference type="Pfam" id="PF00109">
    <property type="entry name" value="ketoacyl-synt"/>
    <property type="match status" value="1"/>
</dbReference>
<dbReference type="InterPro" id="IPR006162">
    <property type="entry name" value="Ppantetheine_attach_site"/>
</dbReference>
<dbReference type="Gene3D" id="1.10.1200.10">
    <property type="entry name" value="ACP-like"/>
    <property type="match status" value="1"/>
</dbReference>
<dbReference type="InterPro" id="IPR009081">
    <property type="entry name" value="PP-bd_ACP"/>
</dbReference>
<dbReference type="InterPro" id="IPR014030">
    <property type="entry name" value="Ketoacyl_synth_N"/>
</dbReference>
<dbReference type="InterPro" id="IPR020843">
    <property type="entry name" value="ER"/>
</dbReference>
<dbReference type="GO" id="GO:0004315">
    <property type="term" value="F:3-oxoacyl-[acyl-carrier-protein] synthase activity"/>
    <property type="evidence" value="ECO:0007669"/>
    <property type="project" value="InterPro"/>
</dbReference>
<dbReference type="InterPro" id="IPR036291">
    <property type="entry name" value="NAD(P)-bd_dom_sf"/>
</dbReference>
<dbReference type="InterPro" id="IPR042099">
    <property type="entry name" value="ANL_N_sf"/>
</dbReference>
<feature type="compositionally biased region" description="Polar residues" evidence="7">
    <location>
        <begin position="1776"/>
        <end position="1787"/>
    </location>
</feature>
<evidence type="ECO:0000256" key="8">
    <source>
        <dbReference type="SAM" id="Phobius"/>
    </source>
</evidence>
<dbReference type="CDD" id="cd00833">
    <property type="entry name" value="PKS"/>
    <property type="match status" value="1"/>
</dbReference>
<evidence type="ECO:0000256" key="6">
    <source>
        <dbReference type="PROSITE-ProRule" id="PRU01363"/>
    </source>
</evidence>
<dbReference type="Gene3D" id="3.90.180.10">
    <property type="entry name" value="Medium-chain alcohol dehydrogenases, catalytic domain"/>
    <property type="match status" value="1"/>
</dbReference>
<dbReference type="InterPro" id="IPR049900">
    <property type="entry name" value="PKS_mFAS_DH"/>
</dbReference>
<evidence type="ECO:0000256" key="3">
    <source>
        <dbReference type="ARBA" id="ARBA00022679"/>
    </source>
</evidence>
<dbReference type="GeneID" id="34621740"/>
<dbReference type="InterPro" id="IPR049552">
    <property type="entry name" value="PKS_DH_N"/>
</dbReference>
<dbReference type="OrthoDB" id="16262at2759"/>
<evidence type="ECO:0000256" key="7">
    <source>
        <dbReference type="SAM" id="MobiDB-lite"/>
    </source>
</evidence>
<reference evidence="13" key="1">
    <citation type="submission" date="2025-08" db="UniProtKB">
        <authorList>
            <consortium name="RefSeq"/>
        </authorList>
    </citation>
    <scope>IDENTIFICATION</scope>
</reference>
<feature type="compositionally biased region" description="Basic and acidic residues" evidence="7">
    <location>
        <begin position="1740"/>
        <end position="1755"/>
    </location>
</feature>
<feature type="active site" description="Proton donor; for dehydratase activity" evidence="6">
    <location>
        <position position="1944"/>
    </location>
</feature>
<dbReference type="SUPFAM" id="SSF53901">
    <property type="entry name" value="Thiolase-like"/>
    <property type="match status" value="1"/>
</dbReference>
<dbReference type="Gene3D" id="3.10.129.110">
    <property type="entry name" value="Polyketide synthase dehydratase"/>
    <property type="match status" value="1"/>
</dbReference>
<keyword evidence="2" id="KW-0597">Phosphoprotein</keyword>
<dbReference type="InterPro" id="IPR036736">
    <property type="entry name" value="ACP-like_sf"/>
</dbReference>
<name>A0A6P6RSJ8_9EIME</name>
<dbReference type="SUPFAM" id="SSF52151">
    <property type="entry name" value="FabD/lysophospholipase-like"/>
    <property type="match status" value="1"/>
</dbReference>
<dbReference type="InterPro" id="IPR020807">
    <property type="entry name" value="PKS_DH"/>
</dbReference>
<protein>
    <submittedName>
        <fullName evidence="13">Uncharacterized protein LOC34621740</fullName>
    </submittedName>
</protein>
<dbReference type="InterPro" id="IPR016035">
    <property type="entry name" value="Acyl_Trfase/lysoPLipase"/>
</dbReference>
<feature type="domain" description="PKS/mFAS DH" evidence="11">
    <location>
        <begin position="1632"/>
        <end position="2029"/>
    </location>
</feature>
<evidence type="ECO:0000256" key="5">
    <source>
        <dbReference type="ARBA" id="ARBA00023268"/>
    </source>
</evidence>
<feature type="compositionally biased region" description="Basic and acidic residues" evidence="7">
    <location>
        <begin position="711"/>
        <end position="721"/>
    </location>
</feature>
<dbReference type="InterPro" id="IPR000873">
    <property type="entry name" value="AMP-dep_synth/lig_dom"/>
</dbReference>
<dbReference type="GO" id="GO:0044550">
    <property type="term" value="P:secondary metabolite biosynthetic process"/>
    <property type="evidence" value="ECO:0007669"/>
    <property type="project" value="UniProtKB-ARBA"/>
</dbReference>
<dbReference type="PROSITE" id="PS00606">
    <property type="entry name" value="KS3_1"/>
    <property type="match status" value="1"/>
</dbReference>
<dbReference type="SMART" id="SM00827">
    <property type="entry name" value="PKS_AT"/>
    <property type="match status" value="1"/>
</dbReference>
<dbReference type="GO" id="GO:0004312">
    <property type="term" value="F:fatty acid synthase activity"/>
    <property type="evidence" value="ECO:0007669"/>
    <property type="project" value="TreeGrafter"/>
</dbReference>
<dbReference type="FunFam" id="3.40.47.10:FF:000019">
    <property type="entry name" value="Polyketide synthase type I"/>
    <property type="match status" value="1"/>
</dbReference>
<dbReference type="InterPro" id="IPR014031">
    <property type="entry name" value="Ketoacyl_synth_C"/>
</dbReference>
<dbReference type="SUPFAM" id="SSF51735">
    <property type="entry name" value="NAD(P)-binding Rossmann-fold domains"/>
    <property type="match status" value="2"/>
</dbReference>
<dbReference type="InterPro" id="IPR020806">
    <property type="entry name" value="PKS_PP-bd"/>
</dbReference>
<dbReference type="SUPFAM" id="SSF47336">
    <property type="entry name" value="ACP-like"/>
    <property type="match status" value="1"/>
</dbReference>
<feature type="compositionally biased region" description="Polar residues" evidence="7">
    <location>
        <begin position="690"/>
        <end position="710"/>
    </location>
</feature>
<dbReference type="SUPFAM" id="SSF50129">
    <property type="entry name" value="GroES-like"/>
    <property type="match status" value="1"/>
</dbReference>
<dbReference type="Gene3D" id="3.40.47.10">
    <property type="match status" value="1"/>
</dbReference>
<dbReference type="SMART" id="SM00826">
    <property type="entry name" value="PKS_DH"/>
    <property type="match status" value="1"/>
</dbReference>
<dbReference type="GO" id="GO:0016491">
    <property type="term" value="F:oxidoreductase activity"/>
    <property type="evidence" value="ECO:0007669"/>
    <property type="project" value="InterPro"/>
</dbReference>
<feature type="active site" description="Proton acceptor; for dehydratase activity" evidence="6">
    <location>
        <position position="1663"/>
    </location>
</feature>
<dbReference type="RefSeq" id="XP_026190487.1">
    <property type="nucleotide sequence ID" value="XM_026334702.1"/>
</dbReference>
<dbReference type="InterPro" id="IPR014043">
    <property type="entry name" value="Acyl_transferase_dom"/>
</dbReference>
<dbReference type="InterPro" id="IPR020845">
    <property type="entry name" value="AMP-binding_CS"/>
</dbReference>
<evidence type="ECO:0000256" key="2">
    <source>
        <dbReference type="ARBA" id="ARBA00022553"/>
    </source>
</evidence>
<feature type="transmembrane region" description="Helical" evidence="8">
    <location>
        <begin position="111"/>
        <end position="131"/>
    </location>
</feature>
<dbReference type="Gene3D" id="3.40.50.11460">
    <property type="match status" value="1"/>
</dbReference>
<dbReference type="CDD" id="cd05931">
    <property type="entry name" value="FAAL"/>
    <property type="match status" value="1"/>
</dbReference>
<keyword evidence="8" id="KW-0472">Membrane</keyword>
<proteinExistence type="predicted"/>
<dbReference type="InterPro" id="IPR045851">
    <property type="entry name" value="AMP-bd_C_sf"/>
</dbReference>
<dbReference type="InterPro" id="IPR049551">
    <property type="entry name" value="PKS_DH_C"/>
</dbReference>
<dbReference type="InterPro" id="IPR050091">
    <property type="entry name" value="PKS_NRPS_Biosynth_Enz"/>
</dbReference>
<evidence type="ECO:0000313" key="12">
    <source>
        <dbReference type="Proteomes" id="UP000515125"/>
    </source>
</evidence>
<feature type="domain" description="Ketosynthase family 3 (KS3)" evidence="10">
    <location>
        <begin position="819"/>
        <end position="1243"/>
    </location>
</feature>
<dbReference type="Gene3D" id="3.30.300.30">
    <property type="match status" value="1"/>
</dbReference>
<feature type="region of interest" description="Disordered" evidence="7">
    <location>
        <begin position="1721"/>
        <end position="1799"/>
    </location>
</feature>
<dbReference type="InterPro" id="IPR040097">
    <property type="entry name" value="FAAL/FAAC"/>
</dbReference>
<keyword evidence="4" id="KW-0677">Repeat</keyword>
<dbReference type="GO" id="GO:0031177">
    <property type="term" value="F:phosphopantetheine binding"/>
    <property type="evidence" value="ECO:0007669"/>
    <property type="project" value="InterPro"/>
</dbReference>
<dbReference type="PROSITE" id="PS00012">
    <property type="entry name" value="PHOSPHOPANTETHEINE"/>
    <property type="match status" value="1"/>
</dbReference>
<feature type="region of interest" description="C-terminal hotdog fold" evidence="6">
    <location>
        <begin position="1881"/>
        <end position="2029"/>
    </location>
</feature>
<dbReference type="Gene3D" id="3.40.50.12780">
    <property type="entry name" value="N-terminal domain of ligase-like"/>
    <property type="match status" value="1"/>
</dbReference>
<evidence type="ECO:0000313" key="13">
    <source>
        <dbReference type="RefSeq" id="XP_026190487.1"/>
    </source>
</evidence>
<feature type="domain" description="Carrier" evidence="9">
    <location>
        <begin position="725"/>
        <end position="802"/>
    </location>
</feature>
<dbReference type="PROSITE" id="PS52019">
    <property type="entry name" value="PKS_MFAS_DH"/>
    <property type="match status" value="1"/>
</dbReference>
<dbReference type="GO" id="GO:0006633">
    <property type="term" value="P:fatty acid biosynthetic process"/>
    <property type="evidence" value="ECO:0007669"/>
    <property type="project" value="InterPro"/>
</dbReference>
<dbReference type="PROSITE" id="PS50075">
    <property type="entry name" value="CARRIER"/>
    <property type="match status" value="1"/>
</dbReference>
<dbReference type="Pfam" id="PF14765">
    <property type="entry name" value="PS-DH"/>
    <property type="match status" value="1"/>
</dbReference>
<dbReference type="Pfam" id="PF00550">
    <property type="entry name" value="PP-binding"/>
    <property type="match status" value="1"/>
</dbReference>
<dbReference type="Gene3D" id="3.40.366.10">
    <property type="entry name" value="Malonyl-Coenzyme A Acyl Carrier Protein, domain 2"/>
    <property type="match status" value="1"/>
</dbReference>
<dbReference type="InterPro" id="IPR018201">
    <property type="entry name" value="Ketoacyl_synth_AS"/>
</dbReference>
<dbReference type="SMART" id="SM00823">
    <property type="entry name" value="PKS_PP"/>
    <property type="match status" value="1"/>
</dbReference>
<gene>
    <name evidence="13" type="primary">LOC34621740</name>
</gene>
<dbReference type="Pfam" id="PF08240">
    <property type="entry name" value="ADH_N"/>
    <property type="match status" value="1"/>
</dbReference>
<evidence type="ECO:0000259" key="10">
    <source>
        <dbReference type="PROSITE" id="PS52004"/>
    </source>
</evidence>
<dbReference type="Proteomes" id="UP000515125">
    <property type="component" value="Unplaced"/>
</dbReference>
<dbReference type="InterPro" id="IPR020841">
    <property type="entry name" value="PKS_Beta-ketoAc_synthase_dom"/>
</dbReference>
<dbReference type="PANTHER" id="PTHR43775:SF37">
    <property type="entry name" value="SI:DKEY-61P9.11"/>
    <property type="match status" value="1"/>
</dbReference>
<accession>A0A6P6RSJ8</accession>
<dbReference type="PROSITE" id="PS52004">
    <property type="entry name" value="KS3_2"/>
    <property type="match status" value="1"/>
</dbReference>
<evidence type="ECO:0000259" key="9">
    <source>
        <dbReference type="PROSITE" id="PS50075"/>
    </source>
</evidence>
<feature type="region of interest" description="Disordered" evidence="7">
    <location>
        <begin position="1"/>
        <end position="32"/>
    </location>
</feature>
<keyword evidence="3" id="KW-0808">Transferase</keyword>
<feature type="non-terminal residue" evidence="13">
    <location>
        <position position="2443"/>
    </location>
</feature>
<dbReference type="InterPro" id="IPR013154">
    <property type="entry name" value="ADH-like_N"/>
</dbReference>
<evidence type="ECO:0000259" key="11">
    <source>
        <dbReference type="PROSITE" id="PS52019"/>
    </source>
</evidence>
<dbReference type="PANTHER" id="PTHR43775">
    <property type="entry name" value="FATTY ACID SYNTHASE"/>
    <property type="match status" value="1"/>
</dbReference>